<gene>
    <name evidence="1" type="ORF">S12H4_00877</name>
</gene>
<sequence>EIMQATLIKPMVKVEKLELDPNFEAGSTHAARATLTNPTAKEFTYDVELYLDVTKVASASGSVTIPAGSSLDVDFTVVMPVAEGTFHVYLDVWVGTELLVHHEALPHAEKDVTIVISPLIEVGPITWI</sequence>
<dbReference type="AlphaFoldDB" id="X1RXA1"/>
<dbReference type="EMBL" id="BARW01000140">
    <property type="protein sequence ID" value="GAI60139.1"/>
    <property type="molecule type" value="Genomic_DNA"/>
</dbReference>
<evidence type="ECO:0000313" key="1">
    <source>
        <dbReference type="EMBL" id="GAI60139.1"/>
    </source>
</evidence>
<reference evidence="1" key="1">
    <citation type="journal article" date="2014" name="Front. Microbiol.">
        <title>High frequency of phylogenetically diverse reductive dehalogenase-homologous genes in deep subseafloor sedimentary metagenomes.</title>
        <authorList>
            <person name="Kawai M."/>
            <person name="Futagami T."/>
            <person name="Toyoda A."/>
            <person name="Takaki Y."/>
            <person name="Nishi S."/>
            <person name="Hori S."/>
            <person name="Arai W."/>
            <person name="Tsubouchi T."/>
            <person name="Morono Y."/>
            <person name="Uchiyama I."/>
            <person name="Ito T."/>
            <person name="Fujiyama A."/>
            <person name="Inagaki F."/>
            <person name="Takami H."/>
        </authorList>
    </citation>
    <scope>NUCLEOTIDE SEQUENCE</scope>
    <source>
        <strain evidence="1">Expedition CK06-06</strain>
    </source>
</reference>
<evidence type="ECO:0008006" key="2">
    <source>
        <dbReference type="Google" id="ProtNLM"/>
    </source>
</evidence>
<organism evidence="1">
    <name type="scientific">marine sediment metagenome</name>
    <dbReference type="NCBI Taxonomy" id="412755"/>
    <lineage>
        <taxon>unclassified sequences</taxon>
        <taxon>metagenomes</taxon>
        <taxon>ecological metagenomes</taxon>
    </lineage>
</organism>
<protein>
    <recommendedName>
        <fullName evidence="2">CARDB domain-containing protein</fullName>
    </recommendedName>
</protein>
<feature type="non-terminal residue" evidence="1">
    <location>
        <position position="1"/>
    </location>
</feature>
<comment type="caution">
    <text evidence="1">The sequence shown here is derived from an EMBL/GenBank/DDBJ whole genome shotgun (WGS) entry which is preliminary data.</text>
</comment>
<proteinExistence type="predicted"/>
<accession>X1RXA1</accession>
<name>X1RXA1_9ZZZZ</name>